<dbReference type="InParanoid" id="A0A316YVP5"/>
<dbReference type="GO" id="GO:0007059">
    <property type="term" value="P:chromosome segregation"/>
    <property type="evidence" value="ECO:0007669"/>
    <property type="project" value="UniProtKB-KW"/>
</dbReference>
<evidence type="ECO:0000256" key="2">
    <source>
        <dbReference type="ARBA" id="ARBA00022829"/>
    </source>
</evidence>
<dbReference type="GO" id="GO:1990229">
    <property type="term" value="C:iron-sulfur cluster assembly complex"/>
    <property type="evidence" value="ECO:0007669"/>
    <property type="project" value="UniProtKB-ARBA"/>
</dbReference>
<keyword evidence="6" id="KW-1185">Reference proteome</keyword>
<dbReference type="SUPFAM" id="SSF117916">
    <property type="entry name" value="Fe-S cluster assembly (FSCA) domain-like"/>
    <property type="match status" value="1"/>
</dbReference>
<accession>A0A316YVP5</accession>
<dbReference type="EMBL" id="KZ819634">
    <property type="protein sequence ID" value="PWN92728.1"/>
    <property type="molecule type" value="Genomic_DNA"/>
</dbReference>
<dbReference type="GO" id="GO:0140535">
    <property type="term" value="C:intracellular protein-containing complex"/>
    <property type="evidence" value="ECO:0007669"/>
    <property type="project" value="UniProtKB-ARBA"/>
</dbReference>
<sequence length="250" mass="27281">MADKDNANPIVYAQSSNPVGRGTDNEDEWWRDASMGHSKMATALTGASSRWAGRDGDSGYGSVDEDDEDEKEAGDSEMKESQSDSMMKKEKEDKAEPIDSQEVFDLIRSISDPEHPLTLEQLAVVNASHITVTPADAEAHQAPHILLEFTPTIPHCSMATLIGLALRVRLLRALPTRYKVDIRVRPGTHQSERAVNKQLNDKERVAAALENQHLLGVVSDCLATAGRRGASEEEALKRADDLALELGIAS</sequence>
<organism evidence="5 6">
    <name type="scientific">Acaromyces ingoldii</name>
    <dbReference type="NCBI Taxonomy" id="215250"/>
    <lineage>
        <taxon>Eukaryota</taxon>
        <taxon>Fungi</taxon>
        <taxon>Dikarya</taxon>
        <taxon>Basidiomycota</taxon>
        <taxon>Ustilaginomycotina</taxon>
        <taxon>Exobasidiomycetes</taxon>
        <taxon>Exobasidiales</taxon>
        <taxon>Cryptobasidiaceae</taxon>
        <taxon>Acaromyces</taxon>
    </lineage>
</organism>
<feature type="domain" description="MIP18 family-like" evidence="4">
    <location>
        <begin position="101"/>
        <end position="180"/>
    </location>
</feature>
<evidence type="ECO:0000313" key="6">
    <source>
        <dbReference type="Proteomes" id="UP000245768"/>
    </source>
</evidence>
<protein>
    <recommendedName>
        <fullName evidence="4">MIP18 family-like domain-containing protein</fullName>
    </recommendedName>
</protein>
<dbReference type="GO" id="GO:0051604">
    <property type="term" value="P:protein maturation"/>
    <property type="evidence" value="ECO:0007669"/>
    <property type="project" value="InterPro"/>
</dbReference>
<evidence type="ECO:0000259" key="4">
    <source>
        <dbReference type="Pfam" id="PF01883"/>
    </source>
</evidence>
<name>A0A316YVP5_9BASI</name>
<keyword evidence="2" id="KW-0159">Chromosome partition</keyword>
<proteinExistence type="inferred from homology"/>
<dbReference type="InterPro" id="IPR039796">
    <property type="entry name" value="MIP18"/>
</dbReference>
<gene>
    <name evidence="5" type="ORF">FA10DRAFT_263486</name>
</gene>
<evidence type="ECO:0000256" key="3">
    <source>
        <dbReference type="SAM" id="MobiDB-lite"/>
    </source>
</evidence>
<feature type="compositionally biased region" description="Basic and acidic residues" evidence="3">
    <location>
        <begin position="73"/>
        <end position="97"/>
    </location>
</feature>
<dbReference type="RefSeq" id="XP_025379926.1">
    <property type="nucleotide sequence ID" value="XM_025520239.1"/>
</dbReference>
<dbReference type="GeneID" id="37042155"/>
<comment type="similarity">
    <text evidence="1">Belongs to the MIP18 family.</text>
</comment>
<evidence type="ECO:0000313" key="5">
    <source>
        <dbReference type="EMBL" id="PWN92728.1"/>
    </source>
</evidence>
<dbReference type="Proteomes" id="UP000245768">
    <property type="component" value="Unassembled WGS sequence"/>
</dbReference>
<feature type="compositionally biased region" description="Acidic residues" evidence="3">
    <location>
        <begin position="63"/>
        <end position="72"/>
    </location>
</feature>
<dbReference type="PANTHER" id="PTHR12377">
    <property type="entry name" value="CYTOSOLIC IRON-SULFUR ASSEMBLY COMPONENT 2B-RELATED"/>
    <property type="match status" value="1"/>
</dbReference>
<dbReference type="InterPro" id="IPR034904">
    <property type="entry name" value="FSCA_dom_sf"/>
</dbReference>
<evidence type="ECO:0000256" key="1">
    <source>
        <dbReference type="ARBA" id="ARBA00010381"/>
    </source>
</evidence>
<dbReference type="PANTHER" id="PTHR12377:SF0">
    <property type="entry name" value="CYTOSOLIC IRON-SULFUR ASSEMBLY COMPONENT 2B"/>
    <property type="match status" value="1"/>
</dbReference>
<dbReference type="Gene3D" id="6.10.250.1280">
    <property type="match status" value="1"/>
</dbReference>
<feature type="region of interest" description="Disordered" evidence="3">
    <location>
        <begin position="1"/>
        <end position="100"/>
    </location>
</feature>
<dbReference type="STRING" id="215250.A0A316YVP5"/>
<dbReference type="FunCoup" id="A0A316YVP5">
    <property type="interactions" value="274"/>
</dbReference>
<reference evidence="5" key="1">
    <citation type="journal article" date="2018" name="Mol. Biol. Evol.">
        <title>Broad Genomic Sampling Reveals a Smut Pathogenic Ancestry of the Fungal Clade Ustilaginomycotina.</title>
        <authorList>
            <person name="Kijpornyongpan T."/>
            <person name="Mondo S.J."/>
            <person name="Barry K."/>
            <person name="Sandor L."/>
            <person name="Lee J."/>
            <person name="Lipzen A."/>
            <person name="Pangilinan J."/>
            <person name="LaButti K."/>
            <person name="Hainaut M."/>
            <person name="Henrissat B."/>
            <person name="Grigoriev I.V."/>
            <person name="Spatafora J.W."/>
            <person name="Aime M.C."/>
        </authorList>
    </citation>
    <scope>NUCLEOTIDE SEQUENCE [LARGE SCALE GENOMIC DNA]</scope>
    <source>
        <strain evidence="5">MCA 4198</strain>
    </source>
</reference>
<dbReference type="Pfam" id="PF01883">
    <property type="entry name" value="FeS_assembly_P"/>
    <property type="match status" value="1"/>
</dbReference>
<dbReference type="Gene3D" id="3.30.300.130">
    <property type="entry name" value="Fe-S cluster assembly (FSCA)"/>
    <property type="match status" value="1"/>
</dbReference>
<dbReference type="OrthoDB" id="2746at2759"/>
<dbReference type="FunFam" id="3.30.300.130:FF:000005">
    <property type="entry name" value="Mitotic spindle-associated mmxd complex subunit"/>
    <property type="match status" value="1"/>
</dbReference>
<dbReference type="InterPro" id="IPR002744">
    <property type="entry name" value="MIP18-like"/>
</dbReference>
<dbReference type="AlphaFoldDB" id="A0A316YVP5"/>